<gene>
    <name evidence="3" type="ORF">SAMN06295933_1922</name>
</gene>
<dbReference type="RefSeq" id="WP_085101616.1">
    <property type="nucleotide sequence ID" value="NZ_FWZU01000003.1"/>
</dbReference>
<evidence type="ECO:0000256" key="1">
    <source>
        <dbReference type="ARBA" id="ARBA00022500"/>
    </source>
</evidence>
<evidence type="ECO:0000313" key="4">
    <source>
        <dbReference type="Proteomes" id="UP000192906"/>
    </source>
</evidence>
<dbReference type="EMBL" id="FWZU01000003">
    <property type="protein sequence ID" value="SMF15695.1"/>
    <property type="molecule type" value="Genomic_DNA"/>
</dbReference>
<dbReference type="PANTHER" id="PTHR39452:SF1">
    <property type="entry name" value="CHEY-P PHOSPHATASE CHEX"/>
    <property type="match status" value="1"/>
</dbReference>
<accession>A0A1X7DHI6</accession>
<dbReference type="PANTHER" id="PTHR39452">
    <property type="entry name" value="CHEY-P PHOSPHATASE CHEX"/>
    <property type="match status" value="1"/>
</dbReference>
<dbReference type="GO" id="GO:0006935">
    <property type="term" value="P:chemotaxis"/>
    <property type="evidence" value="ECO:0007669"/>
    <property type="project" value="UniProtKB-KW"/>
</dbReference>
<protein>
    <submittedName>
        <fullName evidence="3">Chemotaxis protein CheX</fullName>
    </submittedName>
</protein>
<keyword evidence="1" id="KW-0145">Chemotaxis</keyword>
<name>A0A1X7DHI6_9BACT</name>
<organism evidence="3 4">
    <name type="scientific">Desulfovibrio gilichinskyi</name>
    <dbReference type="NCBI Taxonomy" id="1519643"/>
    <lineage>
        <taxon>Bacteria</taxon>
        <taxon>Pseudomonadati</taxon>
        <taxon>Thermodesulfobacteriota</taxon>
        <taxon>Desulfovibrionia</taxon>
        <taxon>Desulfovibrionales</taxon>
        <taxon>Desulfovibrionaceae</taxon>
        <taxon>Desulfovibrio</taxon>
    </lineage>
</organism>
<keyword evidence="4" id="KW-1185">Reference proteome</keyword>
<dbReference type="Pfam" id="PF13690">
    <property type="entry name" value="CheX"/>
    <property type="match status" value="1"/>
</dbReference>
<evidence type="ECO:0000313" key="3">
    <source>
        <dbReference type="EMBL" id="SMF15695.1"/>
    </source>
</evidence>
<dbReference type="Proteomes" id="UP000192906">
    <property type="component" value="Unassembled WGS sequence"/>
</dbReference>
<dbReference type="InterPro" id="IPR028976">
    <property type="entry name" value="CheC-like_sf"/>
</dbReference>
<feature type="domain" description="Chemotaxis phosphatase CheX-like" evidence="2">
    <location>
        <begin position="42"/>
        <end position="139"/>
    </location>
</feature>
<dbReference type="OrthoDB" id="9790435at2"/>
<dbReference type="InterPro" id="IPR038756">
    <property type="entry name" value="CheX-like"/>
</dbReference>
<evidence type="ECO:0000259" key="2">
    <source>
        <dbReference type="Pfam" id="PF13690"/>
    </source>
</evidence>
<dbReference type="SUPFAM" id="SSF103039">
    <property type="entry name" value="CheC-like"/>
    <property type="match status" value="1"/>
</dbReference>
<dbReference type="AlphaFoldDB" id="A0A1X7DHI6"/>
<dbReference type="Gene3D" id="3.40.1550.10">
    <property type="entry name" value="CheC-like"/>
    <property type="match status" value="1"/>
</dbReference>
<dbReference type="InterPro" id="IPR028051">
    <property type="entry name" value="CheX-like_dom"/>
</dbReference>
<reference evidence="4" key="1">
    <citation type="submission" date="2017-04" db="EMBL/GenBank/DDBJ databases">
        <authorList>
            <person name="Varghese N."/>
            <person name="Submissions S."/>
        </authorList>
    </citation>
    <scope>NUCLEOTIDE SEQUENCE [LARGE SCALE GENOMIC DNA]</scope>
    <source>
        <strain evidence="4">K3S</strain>
    </source>
</reference>
<sequence>MNVELAKPFIKATIDILSMMAMVTPKAGKPFVKKGNVASGDVTGVVGFTGSVNGSISISFEKKCAVNIVKNMLGDDIQDLMQDVKDAVGEITNMVSGQARAGLTEQGYKLQGSTPTVIIGDNHTITHVTTSPIMAIPFTTEYGEFTIEFCLD</sequence>
<proteinExistence type="predicted"/>
<dbReference type="STRING" id="1519643.SAMN06295933_1922"/>
<dbReference type="CDD" id="cd17906">
    <property type="entry name" value="CheX"/>
    <property type="match status" value="1"/>
</dbReference>